<evidence type="ECO:0000313" key="3">
    <source>
        <dbReference type="Proteomes" id="UP000007718"/>
    </source>
</evidence>
<dbReference type="RefSeq" id="WP_013615727.1">
    <property type="nucleotide sequence ID" value="NC_015161.1"/>
</dbReference>
<evidence type="ECO:0000256" key="1">
    <source>
        <dbReference type="SAM" id="SignalP"/>
    </source>
</evidence>
<dbReference type="EMBL" id="CP002536">
    <property type="protein sequence ID" value="ADY27119.1"/>
    <property type="molecule type" value="Genomic_DNA"/>
</dbReference>
<dbReference type="HOGENOM" id="CLU_1583802_0_0_0"/>
<feature type="chain" id="PRO_5003259519" evidence="1">
    <location>
        <begin position="23"/>
        <end position="168"/>
    </location>
</feature>
<sequence>MAKHFIPALLTLGVLASGTAQAAGLLNRPVAVQGTQFCEANHCQAAGRQPIAGSVWEFVYTTAPAGAGPGPQLQVYTSQGRVVGAALNFAGAQASFTPQEYGQPGTPAGIAADFTALLLGQQPTYQLLQEWQASCDSGQRLNFAGARLTCSRLGLAPGPQTLAFHIGQ</sequence>
<dbReference type="KEGG" id="dpt:Deipr_1988"/>
<accession>F0RMQ1</accession>
<reference evidence="3" key="1">
    <citation type="submission" date="2011-02" db="EMBL/GenBank/DDBJ databases">
        <title>The complete sequence of chromosome of Deinococcus proteolyticus DSM 20540.</title>
        <authorList>
            <consortium name="US DOE Joint Genome Institute (JGI-PGF)"/>
            <person name="Lucas S."/>
            <person name="Copeland A."/>
            <person name="Lapidus A."/>
            <person name="Bruce D."/>
            <person name="Goodwin L."/>
            <person name="Pitluck S."/>
            <person name="Kyrpides N."/>
            <person name="Mavromatis K."/>
            <person name="Pagani I."/>
            <person name="Ivanova N."/>
            <person name="Ovchinnikova G."/>
            <person name="Zeytun A."/>
            <person name="Detter J.C."/>
            <person name="Han C."/>
            <person name="Land M."/>
            <person name="Hauser L."/>
            <person name="Markowitz V."/>
            <person name="Cheng J.-F."/>
            <person name="Hugenholtz P."/>
            <person name="Woyke T."/>
            <person name="Wu D."/>
            <person name="Pukall R."/>
            <person name="Steenblock K."/>
            <person name="Brambilla E."/>
            <person name="Klenk H.-P."/>
            <person name="Eisen J.A."/>
        </authorList>
    </citation>
    <scope>NUCLEOTIDE SEQUENCE [LARGE SCALE GENOMIC DNA]</scope>
    <source>
        <strain evidence="3">ATCC 35074 / DSM 20540 / JCM 6276 / NBRC 101906 / NCIMB 13154 / VKM Ac-1939 / CCM 2703 / MRP</strain>
    </source>
</reference>
<keyword evidence="3" id="KW-1185">Reference proteome</keyword>
<evidence type="ECO:0000313" key="2">
    <source>
        <dbReference type="EMBL" id="ADY27119.1"/>
    </source>
</evidence>
<name>F0RMQ1_DEIPM</name>
<dbReference type="Proteomes" id="UP000007718">
    <property type="component" value="Chromosome"/>
</dbReference>
<protein>
    <submittedName>
        <fullName evidence="2">Uncharacterized protein</fullName>
    </submittedName>
</protein>
<gene>
    <name evidence="2" type="ordered locus">Deipr_1988</name>
</gene>
<dbReference type="AlphaFoldDB" id="F0RMQ1"/>
<feature type="signal peptide" evidence="1">
    <location>
        <begin position="1"/>
        <end position="22"/>
    </location>
</feature>
<dbReference type="OrthoDB" id="9847428at2"/>
<keyword evidence="1" id="KW-0732">Signal</keyword>
<dbReference type="STRING" id="693977.Deipr_1988"/>
<proteinExistence type="predicted"/>
<organism evidence="2 3">
    <name type="scientific">Deinococcus proteolyticus (strain ATCC 35074 / DSM 20540 / JCM 6276 / NBRC 101906 / NCIMB 13154 / VKM Ac-1939 / CCM 2703 / MRP)</name>
    <dbReference type="NCBI Taxonomy" id="693977"/>
    <lineage>
        <taxon>Bacteria</taxon>
        <taxon>Thermotogati</taxon>
        <taxon>Deinococcota</taxon>
        <taxon>Deinococci</taxon>
        <taxon>Deinococcales</taxon>
        <taxon>Deinococcaceae</taxon>
        <taxon>Deinococcus</taxon>
    </lineage>
</organism>
<reference evidence="2 3" key="2">
    <citation type="journal article" date="2012" name="Stand. Genomic Sci.">
        <title>Complete genome sequence of the orange-red pigmented, radioresistant Deinococcus proteolyticus type strain (MRP(T)).</title>
        <authorList>
            <person name="Copeland A."/>
            <person name="Zeytun A."/>
            <person name="Yassawong M."/>
            <person name="Nolan M."/>
            <person name="Lucas S."/>
            <person name="Hammon N."/>
            <person name="Deshpande S."/>
            <person name="Cheng J.F."/>
            <person name="Han C."/>
            <person name="Tapia R."/>
            <person name="Goodwin L.A."/>
            <person name="Pitluck S."/>
            <person name="Mavromatis K."/>
            <person name="Liolios K."/>
            <person name="Pagani I."/>
            <person name="Ivanova N."/>
            <person name="Mikhailova N."/>
            <person name="Pati A."/>
            <person name="Chen A."/>
            <person name="Palaniappan K."/>
            <person name="Land M."/>
            <person name="Hauser L."/>
            <person name="Jeffries C.D."/>
            <person name="Brambilla E.M."/>
            <person name="Rohde M."/>
            <person name="Sikorski J."/>
            <person name="Pukall R."/>
            <person name="Goker M."/>
            <person name="Detter J.C."/>
            <person name="Woyke T."/>
            <person name="Bristow J."/>
            <person name="Eisen J.A."/>
            <person name="Markowitz V."/>
            <person name="Hugenholtz P."/>
            <person name="Kyrpides N.C."/>
            <person name="Klenk H.P."/>
            <person name="Lapidus A."/>
        </authorList>
    </citation>
    <scope>NUCLEOTIDE SEQUENCE [LARGE SCALE GENOMIC DNA]</scope>
    <source>
        <strain evidence="3">ATCC 35074 / DSM 20540 / JCM 6276 / NBRC 101906 / NCIMB 13154 / VKM Ac-1939 / CCM 2703 / MRP</strain>
    </source>
</reference>